<evidence type="ECO:0000313" key="12">
    <source>
        <dbReference type="WBParaSite" id="HCON_00163590-00001"/>
    </source>
</evidence>
<sequence length="845" mass="94988">MFLYQGVWLVVLSSCSSLTINNELIAKYREKVRAMFYHAYNGYLNHAYPLDELRPISCTGHDTWGSFSLSLVDALDTLIVMGNSTEFRRAVDLVLKSVSTDANVNVSVFETNIRIVGGLVSAHMLSGRVEGMILEDGWPCSGPLLRLAEAMAARLLPAFNTETGMPYGTVNLKYGVPKTETPITCTAGVGTFIVEFGALSRLTGDPQFERVALKALESLWRTRSSLGLVGNHINVRTGQWTATDTGIGAGVDSYFEYLVKGALLLQRPALMKQFLDYTSAINRFVRKGDWFMWVTMTKGTISLPIFQSLEAFWPGLLAMVGNVEDASRIMLQYSQVMRQYGVPPEFYNIQSSTSEKRTAFPLRPEIAESLMYLYRATKDPRILEIAAQLVDAIEHSAKTPCGYATINNVNDHSIEDRMESFFLAETTKYLYLIFDENNFLHNDGQKARIVDTPNGECVVDAGGYIFNTEAHPIDPAIVHCCSAQRQAEREAVRQWEDNYDLLSILDHRDTVSPVLLRKETVPEFLANMKNIREDSRYLHKITSPEAISEQKMEVGFDIDESFASEGKHLENKNLGRSIIPTTSSENNFDSDKSSSEPEKQLVNDLLATITRNLPMKGVTPPPTPLPSKKSLGFGKQSKLLTQKGILKKVQALVRRARLDDDQKRERGEFANSAEMPVDTMPKINNEYEELVQHAKELDNEYFESMKHRAEKTRLAGMVPVVTAACQDCCFPTEEVGESVGFRYLLNSIHNTAMFQKHGVKYEWGPLCWMHEAPKLEDNYRNIVPDLSSSTWIPGDIPMELFYHPPSLTNFDIADVEVFGFEHLTTPPLGFSFKFIGEGQTYVTKK</sequence>
<keyword evidence="7" id="KW-0106">Calcium</keyword>
<comment type="cofactor">
    <cofactor evidence="7">
        <name>Ca(2+)</name>
        <dbReference type="ChEBI" id="CHEBI:29108"/>
    </cofactor>
</comment>
<keyword evidence="10" id="KW-0732">Signal</keyword>
<dbReference type="SUPFAM" id="SSF48225">
    <property type="entry name" value="Seven-hairpin glycosidases"/>
    <property type="match status" value="1"/>
</dbReference>
<dbReference type="Pfam" id="PF01532">
    <property type="entry name" value="Glyco_hydro_47"/>
    <property type="match status" value="1"/>
</dbReference>
<name>A0A7I4YZ12_HAECO</name>
<dbReference type="GO" id="GO:0005509">
    <property type="term" value="F:calcium ion binding"/>
    <property type="evidence" value="ECO:0007669"/>
    <property type="project" value="InterPro"/>
</dbReference>
<comment type="function">
    <text evidence="5">Involved in the endoplasmic reticulum-associated degradation (ERAD) pathway that targets misfolded glycoproteins for degradation in an N-glycan-dependent manner. May initiate ERAD by promoting the first mannose trimming step of ERAD substrates, from Man9GlcNAc2 to Man8GlcNAc2. Seems to recognize and bind to exposed hydrophobic regions in target proteins.</text>
</comment>
<keyword evidence="4" id="KW-0325">Glycoprotein</keyword>
<dbReference type="InterPro" id="IPR012341">
    <property type="entry name" value="6hp_glycosidase-like_sf"/>
</dbReference>
<feature type="region of interest" description="Disordered" evidence="9">
    <location>
        <begin position="573"/>
        <end position="598"/>
    </location>
</feature>
<protein>
    <recommendedName>
        <fullName evidence="8">alpha-1,2-Mannosidase</fullName>
        <ecNumber evidence="8">3.2.1.-</ecNumber>
    </recommendedName>
</protein>
<dbReference type="AlphaFoldDB" id="A0A7I4YZ12"/>
<dbReference type="GO" id="GO:0004571">
    <property type="term" value="F:mannosyl-oligosaccharide 1,2-alpha-mannosidase activity"/>
    <property type="evidence" value="ECO:0007669"/>
    <property type="project" value="InterPro"/>
</dbReference>
<evidence type="ECO:0000256" key="5">
    <source>
        <dbReference type="ARBA" id="ARBA00054385"/>
    </source>
</evidence>
<feature type="compositionally biased region" description="Basic and acidic residues" evidence="9">
    <location>
        <begin position="589"/>
        <end position="598"/>
    </location>
</feature>
<feature type="chain" id="PRO_5029554034" description="alpha-1,2-Mannosidase" evidence="10">
    <location>
        <begin position="18"/>
        <end position="845"/>
    </location>
</feature>
<dbReference type="PANTHER" id="PTHR45679:SF6">
    <property type="entry name" value="ER DEGRADATION-ENHANCING ALPHA-MANNOSIDASE-LIKE PROTEIN 2"/>
    <property type="match status" value="1"/>
</dbReference>
<keyword evidence="8" id="KW-0378">Hydrolase</keyword>
<dbReference type="InterPro" id="IPR001382">
    <property type="entry name" value="Glyco_hydro_47"/>
</dbReference>
<evidence type="ECO:0000256" key="1">
    <source>
        <dbReference type="ARBA" id="ARBA00004240"/>
    </source>
</evidence>
<dbReference type="WBParaSite" id="HCON_00163590-00001">
    <property type="protein sequence ID" value="HCON_00163590-00001"/>
    <property type="gene ID" value="HCON_00163590"/>
</dbReference>
<feature type="binding site" evidence="7">
    <location>
        <position position="468"/>
    </location>
    <ligand>
        <name>Ca(2+)</name>
        <dbReference type="ChEBI" id="CHEBI:29108"/>
    </ligand>
</feature>
<comment type="subcellular location">
    <subcellularLocation>
        <location evidence="1">Endoplasmic reticulum</location>
    </subcellularLocation>
</comment>
<evidence type="ECO:0000256" key="4">
    <source>
        <dbReference type="ARBA" id="ARBA00023180"/>
    </source>
</evidence>
<dbReference type="GO" id="GO:0005975">
    <property type="term" value="P:carbohydrate metabolic process"/>
    <property type="evidence" value="ECO:0007669"/>
    <property type="project" value="InterPro"/>
</dbReference>
<evidence type="ECO:0000256" key="2">
    <source>
        <dbReference type="ARBA" id="ARBA00007658"/>
    </source>
</evidence>
<dbReference type="InterPro" id="IPR044674">
    <property type="entry name" value="EDEM1/2/3"/>
</dbReference>
<keyword evidence="3" id="KW-0256">Endoplasmic reticulum</keyword>
<keyword evidence="7" id="KW-0479">Metal-binding</keyword>
<dbReference type="EC" id="3.2.1.-" evidence="8"/>
<dbReference type="PRINTS" id="PR00747">
    <property type="entry name" value="GLYHDRLASE47"/>
</dbReference>
<feature type="active site" evidence="6">
    <location>
        <position position="365"/>
    </location>
</feature>
<comment type="similarity">
    <text evidence="2 8">Belongs to the glycosyl hydrolase 47 family.</text>
</comment>
<dbReference type="InterPro" id="IPR036026">
    <property type="entry name" value="Seven-hairpin_glycosidases"/>
</dbReference>
<dbReference type="GO" id="GO:1904154">
    <property type="term" value="P:positive regulation of retrograde protein transport, ER to cytosol"/>
    <property type="evidence" value="ECO:0007669"/>
    <property type="project" value="UniProtKB-ARBA"/>
</dbReference>
<keyword evidence="11" id="KW-1185">Reference proteome</keyword>
<evidence type="ECO:0000256" key="3">
    <source>
        <dbReference type="ARBA" id="ARBA00022824"/>
    </source>
</evidence>
<dbReference type="GO" id="GO:0044322">
    <property type="term" value="C:endoplasmic reticulum quality control compartment"/>
    <property type="evidence" value="ECO:0007669"/>
    <property type="project" value="GOC"/>
</dbReference>
<feature type="signal peptide" evidence="10">
    <location>
        <begin position="1"/>
        <end position="17"/>
    </location>
</feature>
<evidence type="ECO:0000256" key="9">
    <source>
        <dbReference type="SAM" id="MobiDB-lite"/>
    </source>
</evidence>
<reference evidence="12" key="1">
    <citation type="submission" date="2020-12" db="UniProtKB">
        <authorList>
            <consortium name="WormBaseParasite"/>
        </authorList>
    </citation>
    <scope>IDENTIFICATION</scope>
    <source>
        <strain evidence="12">MHco3</strain>
    </source>
</reference>
<dbReference type="Proteomes" id="UP000025227">
    <property type="component" value="Unplaced"/>
</dbReference>
<proteinExistence type="inferred from homology"/>
<dbReference type="OrthoDB" id="8118055at2759"/>
<dbReference type="GO" id="GO:1904380">
    <property type="term" value="P:endoplasmic reticulum mannose trimming"/>
    <property type="evidence" value="ECO:0007669"/>
    <property type="project" value="InterPro"/>
</dbReference>
<evidence type="ECO:0000313" key="11">
    <source>
        <dbReference type="Proteomes" id="UP000025227"/>
    </source>
</evidence>
<dbReference type="GO" id="GO:0016020">
    <property type="term" value="C:membrane"/>
    <property type="evidence" value="ECO:0007669"/>
    <property type="project" value="InterPro"/>
</dbReference>
<dbReference type="PANTHER" id="PTHR45679">
    <property type="entry name" value="ER DEGRADATION-ENHANCING ALPHA-MANNOSIDASE-LIKE PROTEIN 2"/>
    <property type="match status" value="1"/>
</dbReference>
<evidence type="ECO:0000256" key="10">
    <source>
        <dbReference type="SAM" id="SignalP"/>
    </source>
</evidence>
<evidence type="ECO:0000256" key="8">
    <source>
        <dbReference type="RuleBase" id="RU361193"/>
    </source>
</evidence>
<dbReference type="FunFam" id="1.50.10.10:FF:000015">
    <property type="entry name" value="alpha-1,2-Mannosidase"/>
    <property type="match status" value="1"/>
</dbReference>
<evidence type="ECO:0000256" key="7">
    <source>
        <dbReference type="PIRSR" id="PIRSR601382-2"/>
    </source>
</evidence>
<organism evidence="11 12">
    <name type="scientific">Haemonchus contortus</name>
    <name type="common">Barber pole worm</name>
    <dbReference type="NCBI Taxonomy" id="6289"/>
    <lineage>
        <taxon>Eukaryota</taxon>
        <taxon>Metazoa</taxon>
        <taxon>Ecdysozoa</taxon>
        <taxon>Nematoda</taxon>
        <taxon>Chromadorea</taxon>
        <taxon>Rhabditida</taxon>
        <taxon>Rhabditina</taxon>
        <taxon>Rhabditomorpha</taxon>
        <taxon>Strongyloidea</taxon>
        <taxon>Trichostrongylidae</taxon>
        <taxon>Haemonchus</taxon>
    </lineage>
</organism>
<accession>A0A7I4YZ12</accession>
<dbReference type="Gene3D" id="1.50.10.10">
    <property type="match status" value="1"/>
</dbReference>
<feature type="active site" description="Proton donor" evidence="6">
    <location>
        <position position="345"/>
    </location>
</feature>
<evidence type="ECO:0000256" key="6">
    <source>
        <dbReference type="PIRSR" id="PIRSR601382-1"/>
    </source>
</evidence>
<feature type="active site" evidence="6">
    <location>
        <position position="252"/>
    </location>
</feature>
<feature type="active site" description="Proton donor" evidence="6">
    <location>
        <position position="110"/>
    </location>
</feature>
<keyword evidence="8" id="KW-0326">Glycosidase</keyword>